<name>A0A2P7TYY3_9NEIS</name>
<evidence type="ECO:0000259" key="1">
    <source>
        <dbReference type="PROSITE" id="PS50965"/>
    </source>
</evidence>
<evidence type="ECO:0000313" key="3">
    <source>
        <dbReference type="Proteomes" id="UP000241868"/>
    </source>
</evidence>
<feature type="domain" description="NERD" evidence="1">
    <location>
        <begin position="42"/>
        <end position="160"/>
    </location>
</feature>
<sequence length="381" mass="43889">MLVKSADDKSSRLELLKKLKDDDSLNSRQRKWAEEQYWALKTGIQGEKEAAYYLNSIQNDNEYSAVFHDLRIELDDEVAQIDHLVVNHLLAILYETKNFNGDLTINEQGEFLVRYKNGLERGIPSPLEQSYRHEKVLKKLFDMLGIKSIVGNPLRIVHVVLLSPKSIINRPNADKFPTHNIIKADALRQWRKDFMQKEFGVMGFASLMGNMLLRPASFLKTTDRAMRQHTQEIAEKILGYHVPDPNLLKLPDFMKSEDINKSEEISQDSKLLCASCQKKISRAEYSFCQKNSDRFDGKSYCREHQQAFQNQQIQPVVAEVKTQADTVQAVCCDYPGCGVKLSEAVIDFCRSEANKKWFGGKLYCVKHQRMINYSRKKSAQK</sequence>
<dbReference type="EMBL" id="PXYY01000062">
    <property type="protein sequence ID" value="PSJ79917.1"/>
    <property type="molecule type" value="Genomic_DNA"/>
</dbReference>
<gene>
    <name evidence="2" type="ORF">C7N83_09355</name>
</gene>
<evidence type="ECO:0000313" key="2">
    <source>
        <dbReference type="EMBL" id="PSJ79917.1"/>
    </source>
</evidence>
<dbReference type="PROSITE" id="PS50965">
    <property type="entry name" value="NERD"/>
    <property type="match status" value="1"/>
</dbReference>
<dbReference type="OrthoDB" id="5500241at2"/>
<protein>
    <submittedName>
        <fullName evidence="2">NERD nuclease</fullName>
    </submittedName>
</protein>
<proteinExistence type="predicted"/>
<keyword evidence="3" id="KW-1185">Reference proteome</keyword>
<dbReference type="Pfam" id="PF08378">
    <property type="entry name" value="NERD"/>
    <property type="match status" value="1"/>
</dbReference>
<dbReference type="Proteomes" id="UP000241868">
    <property type="component" value="Unassembled WGS sequence"/>
</dbReference>
<comment type="caution">
    <text evidence="2">The sequence shown here is derived from an EMBL/GenBank/DDBJ whole genome shotgun (WGS) entry which is preliminary data.</text>
</comment>
<reference evidence="2 3" key="1">
    <citation type="submission" date="2018-03" db="EMBL/GenBank/DDBJ databases">
        <title>Neisseria weixii sp. nov., isolated from the intestinal contents of Tibetan Plateau pika (Ochotona curzoniae) in Yushu, Qinghai Province, China.</title>
        <authorList>
            <person name="Gui Z."/>
        </authorList>
    </citation>
    <scope>NUCLEOTIDE SEQUENCE [LARGE SCALE GENOMIC DNA]</scope>
    <source>
        <strain evidence="2 3">ATCC 51483</strain>
    </source>
</reference>
<accession>A0A2P7TYY3</accession>
<organism evidence="2 3">
    <name type="scientific">Neisseria iguanae</name>
    <dbReference type="NCBI Taxonomy" id="90242"/>
    <lineage>
        <taxon>Bacteria</taxon>
        <taxon>Pseudomonadati</taxon>
        <taxon>Pseudomonadota</taxon>
        <taxon>Betaproteobacteria</taxon>
        <taxon>Neisseriales</taxon>
        <taxon>Neisseriaceae</taxon>
        <taxon>Neisseria</taxon>
    </lineage>
</organism>
<dbReference type="RefSeq" id="WP_106742236.1">
    <property type="nucleotide sequence ID" value="NZ_PXYY01000062.1"/>
</dbReference>
<dbReference type="InterPro" id="IPR011528">
    <property type="entry name" value="NERD"/>
</dbReference>
<dbReference type="AlphaFoldDB" id="A0A2P7TYY3"/>